<dbReference type="AlphaFoldDB" id="I2C446"/>
<dbReference type="EMBL" id="CP003332">
    <property type="protein sequence ID" value="AFJ61420.1"/>
    <property type="molecule type" value="Genomic_DNA"/>
</dbReference>
<accession>I2C446</accession>
<dbReference type="KEGG" id="bqy:MUS_1407"/>
<protein>
    <submittedName>
        <fullName evidence="1">Uncharacterized protein</fullName>
    </submittedName>
</protein>
<sequence>MYERDDFTGGLYSVSYCGVLPRFLMKNKKLHIRGNMQQQNENAWGKTLRSGQSALPHAGIIQIGL</sequence>
<evidence type="ECO:0000313" key="2">
    <source>
        <dbReference type="Proteomes" id="UP000002878"/>
    </source>
</evidence>
<reference evidence="1 2" key="1">
    <citation type="journal article" date="2012" name="J. Biotechnol.">
        <title>Genome sequence of the plant growth promoting strain Bacillus amyloliquefaciens subsp. plantarum B9601-Y2 and expression of mersacidin and other secondary metabolites.</title>
        <authorList>
            <person name="He P."/>
            <person name="Hao K."/>
            <person name="Blom J."/>
            <person name="Ruckert C."/>
            <person name="Vater J."/>
            <person name="Mao Z."/>
            <person name="Wu Y."/>
            <person name="Hou M."/>
            <person name="He P."/>
            <person name="He Y."/>
            <person name="Borriss R."/>
        </authorList>
    </citation>
    <scope>NUCLEOTIDE SEQUENCE [LARGE SCALE GENOMIC DNA]</scope>
    <source>
        <strain evidence="1">Y2</strain>
    </source>
</reference>
<proteinExistence type="predicted"/>
<name>I2C446_BACAY</name>
<dbReference type="Proteomes" id="UP000002878">
    <property type="component" value="Chromosome"/>
</dbReference>
<gene>
    <name evidence="1" type="ORF">MUS_1407</name>
</gene>
<organism evidence="1 2">
    <name type="scientific">Bacillus amyloliquefaciens (strain Y2)</name>
    <name type="common">Bacillus amyloliquefaciens subsp. plantarum (strain B9601-Y2)</name>
    <dbReference type="NCBI Taxonomy" id="1155777"/>
    <lineage>
        <taxon>Bacteria</taxon>
        <taxon>Bacillati</taxon>
        <taxon>Bacillota</taxon>
        <taxon>Bacilli</taxon>
        <taxon>Bacillales</taxon>
        <taxon>Bacillaceae</taxon>
        <taxon>Bacillus</taxon>
        <taxon>Bacillus amyloliquefaciens group</taxon>
    </lineage>
</organism>
<dbReference type="HOGENOM" id="CLU_2840298_0_0_9"/>
<dbReference type="PATRIC" id="fig|1126211.3.peg.1332"/>
<evidence type="ECO:0000313" key="1">
    <source>
        <dbReference type="EMBL" id="AFJ61420.1"/>
    </source>
</evidence>